<reference evidence="12 13" key="1">
    <citation type="submission" date="2019-07" db="EMBL/GenBank/DDBJ databases">
        <title>Whole genome shotgun sequence of Chitinophaga cymbidii NBRC 109752.</title>
        <authorList>
            <person name="Hosoyama A."/>
            <person name="Uohara A."/>
            <person name="Ohji S."/>
            <person name="Ichikawa N."/>
        </authorList>
    </citation>
    <scope>NUCLEOTIDE SEQUENCE [LARGE SCALE GENOMIC DNA]</scope>
    <source>
        <strain evidence="12 13">NBRC 109752</strain>
    </source>
</reference>
<evidence type="ECO:0000313" key="13">
    <source>
        <dbReference type="Proteomes" id="UP000321436"/>
    </source>
</evidence>
<comment type="caution">
    <text evidence="12">The sequence shown here is derived from an EMBL/GenBank/DDBJ whole genome shotgun (WGS) entry which is preliminary data.</text>
</comment>
<dbReference type="GO" id="GO:0005576">
    <property type="term" value="C:extracellular region"/>
    <property type="evidence" value="ECO:0007669"/>
    <property type="project" value="InterPro"/>
</dbReference>
<dbReference type="GO" id="GO:0030246">
    <property type="term" value="F:carbohydrate binding"/>
    <property type="evidence" value="ECO:0007669"/>
    <property type="project" value="InterPro"/>
</dbReference>
<dbReference type="Pfam" id="PF02884">
    <property type="entry name" value="Lyase_8_C"/>
    <property type="match status" value="1"/>
</dbReference>
<evidence type="ECO:0000259" key="10">
    <source>
        <dbReference type="Pfam" id="PF02884"/>
    </source>
</evidence>
<dbReference type="InterPro" id="IPR011013">
    <property type="entry name" value="Gal_mutarotase_sf_dom"/>
</dbReference>
<accession>A0A512RLQ4</accession>
<dbReference type="OrthoDB" id="6394136at2"/>
<dbReference type="Gene3D" id="2.60.220.10">
    <property type="entry name" value="Polysaccharide lyase family 8-like, C-terminal"/>
    <property type="match status" value="1"/>
</dbReference>
<evidence type="ECO:0000256" key="6">
    <source>
        <dbReference type="ARBA" id="ARBA00023239"/>
    </source>
</evidence>
<evidence type="ECO:0000313" key="12">
    <source>
        <dbReference type="EMBL" id="GEP96599.1"/>
    </source>
</evidence>
<dbReference type="RefSeq" id="WP_146862915.1">
    <property type="nucleotide sequence ID" value="NZ_BKAU01000002.1"/>
</dbReference>
<dbReference type="Pfam" id="PF02278">
    <property type="entry name" value="Lyase_8"/>
    <property type="match status" value="1"/>
</dbReference>
<evidence type="ECO:0000256" key="3">
    <source>
        <dbReference type="ARBA" id="ARBA00011245"/>
    </source>
</evidence>
<proteinExistence type="inferred from homology"/>
<feature type="active site" evidence="7">
    <location>
        <position position="221"/>
    </location>
</feature>
<protein>
    <submittedName>
        <fullName evidence="12">Chondroitinase</fullName>
    </submittedName>
</protein>
<feature type="signal peptide" evidence="8">
    <location>
        <begin position="1"/>
        <end position="21"/>
    </location>
</feature>
<keyword evidence="5" id="KW-0106">Calcium</keyword>
<dbReference type="SUPFAM" id="SSF48230">
    <property type="entry name" value="Chondroitin AC/alginate lyase"/>
    <property type="match status" value="1"/>
</dbReference>
<feature type="chain" id="PRO_5021969191" evidence="8">
    <location>
        <begin position="22"/>
        <end position="654"/>
    </location>
</feature>
<feature type="active site" evidence="7">
    <location>
        <position position="275"/>
    </location>
</feature>
<dbReference type="Gene3D" id="2.70.98.10">
    <property type="match status" value="1"/>
</dbReference>
<dbReference type="InterPro" id="IPR003159">
    <property type="entry name" value="Lyase_8_central_dom"/>
</dbReference>
<dbReference type="Proteomes" id="UP000321436">
    <property type="component" value="Unassembled WGS sequence"/>
</dbReference>
<evidence type="ECO:0000256" key="5">
    <source>
        <dbReference type="ARBA" id="ARBA00022837"/>
    </source>
</evidence>
<evidence type="ECO:0000256" key="7">
    <source>
        <dbReference type="PIRSR" id="PIRSR638970-1"/>
    </source>
</evidence>
<dbReference type="Pfam" id="PF08124">
    <property type="entry name" value="Lyase_8_N"/>
    <property type="match status" value="1"/>
</dbReference>
<comment type="subunit">
    <text evidence="3">Monomer.</text>
</comment>
<evidence type="ECO:0000259" key="9">
    <source>
        <dbReference type="Pfam" id="PF02278"/>
    </source>
</evidence>
<dbReference type="Gene3D" id="1.50.10.100">
    <property type="entry name" value="Chondroitin AC/alginate lyase"/>
    <property type="match status" value="1"/>
</dbReference>
<dbReference type="EMBL" id="BKAU01000002">
    <property type="protein sequence ID" value="GEP96599.1"/>
    <property type="molecule type" value="Genomic_DNA"/>
</dbReference>
<dbReference type="InterPro" id="IPR004103">
    <property type="entry name" value="Lyase_8_C"/>
</dbReference>
<feature type="domain" description="Polysaccharide lyase family 8 central" evidence="9">
    <location>
        <begin position="323"/>
        <end position="551"/>
    </location>
</feature>
<keyword evidence="4 8" id="KW-0732">Signal</keyword>
<dbReference type="SUPFAM" id="SSF74650">
    <property type="entry name" value="Galactose mutarotase-like"/>
    <property type="match status" value="1"/>
</dbReference>
<name>A0A512RLQ4_9BACT</name>
<feature type="active site" evidence="7">
    <location>
        <position position="212"/>
    </location>
</feature>
<evidence type="ECO:0000256" key="1">
    <source>
        <dbReference type="ARBA" id="ARBA00001913"/>
    </source>
</evidence>
<dbReference type="PANTHER" id="PTHR38481:SF1">
    <property type="entry name" value="HYALURONATE LYASE"/>
    <property type="match status" value="1"/>
</dbReference>
<dbReference type="SUPFAM" id="SSF49863">
    <property type="entry name" value="Hyaluronate lyase-like, C-terminal domain"/>
    <property type="match status" value="1"/>
</dbReference>
<dbReference type="PANTHER" id="PTHR38481">
    <property type="entry name" value="HYALURONATE LYASE"/>
    <property type="match status" value="1"/>
</dbReference>
<sequence length="654" mass="74346">MRIATLLCLQFFLLLSAHGQADTLLNRYKAYLLRTEPLLETSWAATLNANGQWPDINYENKDLAGWKISSHLVRIRQMALDWAHPASPSYHDQKLWRQINSALDHWLQHRYQSANWWHNEIGVPRQMRDIILLLRDQLSPDRLRLSLEILDQFLIREDFVGGNLIWCADLGMHYGALTGDEALIKRCRDWMVKEIAITTGEGVQPDYSFHQHGKRLQMYQYGKAFVTESMRIAWQCRGTAWAFPDPQLDVLADFVLKGWQWMARGIYTVPGTMDRSASRKGELKSADLRTLIPFMMELRPDKAAAFREMEKVENGKAQLTGFRYYPYSDFAAFHRPGFSFFLKTISARTYTTESINKENLKGKLLHSGDAYLIRNGNEYTDLLPLWDWTALPGVTMFKGAHQIERKPFVGSAGDERSGLSAMDYVLKDSTATQTLSSRKFWACHHDVVIALIADLQGKDAWTALDQCRWQGDVTVNRPGNVLKAGRHAFLHLKWIHHAGFAYIPLQPVSFNIRLEKVTGNWTTINASETPQQLTEKIFTPVMIHDRPATGYALALCETPAQAAALADHPAWKVLRNDRDCQAVRFDDGALMIAFYAAGAVKGYVEADQPCLVMLKDGMLYASDPTHKGITVNIKTGHETFRLTLPADGTTIVRK</sequence>
<keyword evidence="6" id="KW-0456">Lyase</keyword>
<dbReference type="InterPro" id="IPR012970">
    <property type="entry name" value="Lyase_8_alpha_N"/>
</dbReference>
<dbReference type="InterPro" id="IPR008929">
    <property type="entry name" value="Chondroitin_lyas"/>
</dbReference>
<dbReference type="InterPro" id="IPR011071">
    <property type="entry name" value="Lyase_8-like_C"/>
</dbReference>
<dbReference type="InterPro" id="IPR038970">
    <property type="entry name" value="Lyase_8"/>
</dbReference>
<keyword evidence="13" id="KW-1185">Reference proteome</keyword>
<gene>
    <name evidence="12" type="ORF">CCY01nite_28590</name>
</gene>
<feature type="domain" description="Polysaccharide lyase family 8 C-terminal" evidence="10">
    <location>
        <begin position="572"/>
        <end position="631"/>
    </location>
</feature>
<comment type="similarity">
    <text evidence="2">Belongs to the polysaccharide lyase 8 family.</text>
</comment>
<evidence type="ECO:0000256" key="4">
    <source>
        <dbReference type="ARBA" id="ARBA00022729"/>
    </source>
</evidence>
<comment type="cofactor">
    <cofactor evidence="1">
        <name>Ca(2+)</name>
        <dbReference type="ChEBI" id="CHEBI:29108"/>
    </cofactor>
</comment>
<organism evidence="12 13">
    <name type="scientific">Chitinophaga cymbidii</name>
    <dbReference type="NCBI Taxonomy" id="1096750"/>
    <lineage>
        <taxon>Bacteria</taxon>
        <taxon>Pseudomonadati</taxon>
        <taxon>Bacteroidota</taxon>
        <taxon>Chitinophagia</taxon>
        <taxon>Chitinophagales</taxon>
        <taxon>Chitinophagaceae</taxon>
        <taxon>Chitinophaga</taxon>
    </lineage>
</organism>
<evidence type="ECO:0000256" key="2">
    <source>
        <dbReference type="ARBA" id="ARBA00006699"/>
    </source>
</evidence>
<evidence type="ECO:0000259" key="11">
    <source>
        <dbReference type="Pfam" id="PF08124"/>
    </source>
</evidence>
<evidence type="ECO:0000256" key="8">
    <source>
        <dbReference type="SAM" id="SignalP"/>
    </source>
</evidence>
<dbReference type="GO" id="GO:0005975">
    <property type="term" value="P:carbohydrate metabolic process"/>
    <property type="evidence" value="ECO:0007669"/>
    <property type="project" value="InterPro"/>
</dbReference>
<dbReference type="GO" id="GO:0016837">
    <property type="term" value="F:carbon-oxygen lyase activity, acting on polysaccharides"/>
    <property type="evidence" value="ECO:0007669"/>
    <property type="project" value="UniProtKB-ARBA"/>
</dbReference>
<dbReference type="InterPro" id="IPR014718">
    <property type="entry name" value="GH-type_carb-bd"/>
</dbReference>
<dbReference type="AlphaFoldDB" id="A0A512RLQ4"/>
<feature type="domain" description="Polysaccharide lyase 8 N-terminal alpha-helical" evidence="11">
    <location>
        <begin position="20"/>
        <end position="298"/>
    </location>
</feature>